<proteinExistence type="predicted"/>
<reference evidence="3" key="1">
    <citation type="journal article" date="2019" name="Int. J. Syst. Evol. Microbiol.">
        <title>The Global Catalogue of Microorganisms (GCM) 10K type strain sequencing project: providing services to taxonomists for standard genome sequencing and annotation.</title>
        <authorList>
            <consortium name="The Broad Institute Genomics Platform"/>
            <consortium name="The Broad Institute Genome Sequencing Center for Infectious Disease"/>
            <person name="Wu L."/>
            <person name="Ma J."/>
        </authorList>
    </citation>
    <scope>NUCLEOTIDE SEQUENCE [LARGE SCALE GENOMIC DNA]</scope>
    <source>
        <strain evidence="3">KCTC 23098</strain>
    </source>
</reference>
<dbReference type="Proteomes" id="UP001597560">
    <property type="component" value="Unassembled WGS sequence"/>
</dbReference>
<dbReference type="RefSeq" id="WP_377609565.1">
    <property type="nucleotide sequence ID" value="NZ_JBHUPA010000002.1"/>
</dbReference>
<feature type="transmembrane region" description="Helical" evidence="1">
    <location>
        <begin position="5"/>
        <end position="21"/>
    </location>
</feature>
<evidence type="ECO:0000256" key="1">
    <source>
        <dbReference type="SAM" id="Phobius"/>
    </source>
</evidence>
<evidence type="ECO:0000313" key="2">
    <source>
        <dbReference type="EMBL" id="MFD2961388.1"/>
    </source>
</evidence>
<keyword evidence="1" id="KW-0812">Transmembrane</keyword>
<keyword evidence="3" id="KW-1185">Reference proteome</keyword>
<keyword evidence="1" id="KW-1133">Transmembrane helix</keyword>
<protein>
    <submittedName>
        <fullName evidence="2">Uncharacterized protein</fullName>
    </submittedName>
</protein>
<organism evidence="2 3">
    <name type="scientific">Olivibacter jilunii</name>
    <dbReference type="NCBI Taxonomy" id="985016"/>
    <lineage>
        <taxon>Bacteria</taxon>
        <taxon>Pseudomonadati</taxon>
        <taxon>Bacteroidota</taxon>
        <taxon>Sphingobacteriia</taxon>
        <taxon>Sphingobacteriales</taxon>
        <taxon>Sphingobacteriaceae</taxon>
        <taxon>Olivibacter</taxon>
    </lineage>
</organism>
<name>A0ABW6AW27_9SPHI</name>
<keyword evidence="1" id="KW-0472">Membrane</keyword>
<gene>
    <name evidence="2" type="ORF">ACFS6J_06310</name>
</gene>
<dbReference type="EMBL" id="JBHUPA010000002">
    <property type="protein sequence ID" value="MFD2961388.1"/>
    <property type="molecule type" value="Genomic_DNA"/>
</dbReference>
<accession>A0ABW6AW27</accession>
<evidence type="ECO:0000313" key="3">
    <source>
        <dbReference type="Proteomes" id="UP001597560"/>
    </source>
</evidence>
<sequence length="265" mass="30280">MKKAIPYLVILLLVGVIYYLYTRPKDIVTVPVSTIVRDTVLQVKWKDSEGRNHSKIETDGNIISQEDLKDPTKRSPAIDTAAKALNIANNKIQQLTSLLVVSEANRLKAEYKMDSMKRSVIYYSGPFIDITYTPPDSLTRSEYPNGAFGYQYRGKLDWVTYKEQKKLFNIIPITKEKSYTDFFLADTNAYIAPGMKRITIKQEDPNFGVRIQASSFVNPETWSVGVGPALRVDIGRVSIQGQYLQYPRSGNWRWGINTNYDLVRF</sequence>
<comment type="caution">
    <text evidence="2">The sequence shown here is derived from an EMBL/GenBank/DDBJ whole genome shotgun (WGS) entry which is preliminary data.</text>
</comment>